<dbReference type="Pfam" id="PF13432">
    <property type="entry name" value="TPR_16"/>
    <property type="match status" value="1"/>
</dbReference>
<dbReference type="AlphaFoldDB" id="A0A2H9TG82"/>
<dbReference type="SUPFAM" id="SSF48452">
    <property type="entry name" value="TPR-like"/>
    <property type="match status" value="2"/>
</dbReference>
<dbReference type="EMBL" id="MTSL01000208">
    <property type="protein sequence ID" value="PJF16699.1"/>
    <property type="molecule type" value="Genomic_DNA"/>
</dbReference>
<keyword evidence="1 3" id="KW-0802">TPR repeat</keyword>
<dbReference type="InterPro" id="IPR011990">
    <property type="entry name" value="TPR-like_helical_dom_sf"/>
</dbReference>
<dbReference type="Pfam" id="PF13181">
    <property type="entry name" value="TPR_8"/>
    <property type="match status" value="1"/>
</dbReference>
<evidence type="ECO:0000313" key="4">
    <source>
        <dbReference type="EMBL" id="PJF16699.1"/>
    </source>
</evidence>
<protein>
    <submittedName>
        <fullName evidence="4">Uncharacterized protein</fullName>
    </submittedName>
</protein>
<comment type="similarity">
    <text evidence="2">Belongs to the APC3/CDC27 family.</text>
</comment>
<dbReference type="Proteomes" id="UP000240830">
    <property type="component" value="Unassembled WGS sequence"/>
</dbReference>
<evidence type="ECO:0000256" key="3">
    <source>
        <dbReference type="PROSITE-ProRule" id="PRU00339"/>
    </source>
</evidence>
<feature type="repeat" description="TPR" evidence="3">
    <location>
        <begin position="193"/>
        <end position="226"/>
    </location>
</feature>
<dbReference type="OrthoDB" id="2942533at2759"/>
<sequence>MGKFDEAVELLGELEEYWDKTPSDGFSVLFCLSLSDVRKLLGQSLGDLGKVNKSVSYLSAAFDQDNTLLHCIVGGASANTNENIVPSSDHGLRTKKAKLSTVTSSPTSQAHNDLLQEFLNCKLLREGRFSEASKNINGSLLYTQAARAYCLHESRLYSKAFMEHFPSALWHLKDTETLATIGNRWKQCPSTEFLAWIAFGNLFSLQGDRDSAIKAFGKAAALKPRWAHPDLLCGFEFLTIEDYQATEDLGLGIVYFRRNEFDRAKAYLEAAISLRPEDYAIFTYLASVNIRLGLNNEALGALQRAIDLNFGDAKAHYIRATCLASMGKIFETLKTIAPTEAAVHVHCGEILLKLNKPSLALKAFTTAHDLDPQNPKVLEILDKYQS</sequence>
<dbReference type="STRING" id="1246581.A0A2H9TG82"/>
<keyword evidence="5" id="KW-1185">Reference proteome</keyword>
<dbReference type="PANTHER" id="PTHR12558:SF13">
    <property type="entry name" value="CELL DIVISION CYCLE PROTEIN 27 HOMOLOG"/>
    <property type="match status" value="1"/>
</dbReference>
<organism evidence="4 5">
    <name type="scientific">Paramicrosporidium saccamoebae</name>
    <dbReference type="NCBI Taxonomy" id="1246581"/>
    <lineage>
        <taxon>Eukaryota</taxon>
        <taxon>Fungi</taxon>
        <taxon>Fungi incertae sedis</taxon>
        <taxon>Cryptomycota</taxon>
        <taxon>Cryptomycota incertae sedis</taxon>
        <taxon>Paramicrosporidium</taxon>
    </lineage>
</organism>
<dbReference type="GO" id="GO:0005680">
    <property type="term" value="C:anaphase-promoting complex"/>
    <property type="evidence" value="ECO:0007669"/>
    <property type="project" value="UniProtKB-ARBA"/>
</dbReference>
<feature type="repeat" description="TPR" evidence="3">
    <location>
        <begin position="245"/>
        <end position="278"/>
    </location>
</feature>
<dbReference type="Gene3D" id="1.25.40.10">
    <property type="entry name" value="Tetratricopeptide repeat domain"/>
    <property type="match status" value="3"/>
</dbReference>
<reference evidence="4 5" key="1">
    <citation type="submission" date="2016-10" db="EMBL/GenBank/DDBJ databases">
        <title>The genome of Paramicrosporidium saccamoebae is the missing link in understanding Cryptomycota and Microsporidia evolution.</title>
        <authorList>
            <person name="Quandt C.A."/>
            <person name="Beaudet D."/>
            <person name="Corsaro D."/>
            <person name="Michel R."/>
            <person name="Corradi N."/>
            <person name="James T."/>
        </authorList>
    </citation>
    <scope>NUCLEOTIDE SEQUENCE [LARGE SCALE GENOMIC DNA]</scope>
    <source>
        <strain evidence="4 5">KSL3</strain>
    </source>
</reference>
<dbReference type="InterPro" id="IPR019734">
    <property type="entry name" value="TPR_rpt"/>
</dbReference>
<gene>
    <name evidence="4" type="ORF">PSACC_03480</name>
</gene>
<dbReference type="PANTHER" id="PTHR12558">
    <property type="entry name" value="CELL DIVISION CYCLE 16,23,27"/>
    <property type="match status" value="1"/>
</dbReference>
<name>A0A2H9TG82_9FUNG</name>
<dbReference type="PROSITE" id="PS50005">
    <property type="entry name" value="TPR"/>
    <property type="match status" value="3"/>
</dbReference>
<evidence type="ECO:0000256" key="1">
    <source>
        <dbReference type="ARBA" id="ARBA00022803"/>
    </source>
</evidence>
<dbReference type="SMART" id="SM00028">
    <property type="entry name" value="TPR"/>
    <property type="match status" value="5"/>
</dbReference>
<accession>A0A2H9TG82</accession>
<feature type="repeat" description="TPR" evidence="3">
    <location>
        <begin position="341"/>
        <end position="374"/>
    </location>
</feature>
<evidence type="ECO:0000313" key="5">
    <source>
        <dbReference type="Proteomes" id="UP000240830"/>
    </source>
</evidence>
<proteinExistence type="inferred from homology"/>
<evidence type="ECO:0000256" key="2">
    <source>
        <dbReference type="ARBA" id="ARBA00038210"/>
    </source>
</evidence>
<comment type="caution">
    <text evidence="4">The sequence shown here is derived from an EMBL/GenBank/DDBJ whole genome shotgun (WGS) entry which is preliminary data.</text>
</comment>